<proteinExistence type="predicted"/>
<keyword evidence="3" id="KW-1185">Reference proteome</keyword>
<organism evidence="2 3">
    <name type="scientific">Actinocatenispora comari</name>
    <dbReference type="NCBI Taxonomy" id="2807577"/>
    <lineage>
        <taxon>Bacteria</taxon>
        <taxon>Bacillati</taxon>
        <taxon>Actinomycetota</taxon>
        <taxon>Actinomycetes</taxon>
        <taxon>Micromonosporales</taxon>
        <taxon>Micromonosporaceae</taxon>
        <taxon>Actinocatenispora</taxon>
    </lineage>
</organism>
<evidence type="ECO:0000313" key="2">
    <source>
        <dbReference type="EMBL" id="GIL31761.1"/>
    </source>
</evidence>
<dbReference type="Proteomes" id="UP000614996">
    <property type="component" value="Unassembled WGS sequence"/>
</dbReference>
<accession>A0A8J4EPK0</accession>
<reference evidence="3" key="1">
    <citation type="journal article" date="2021" name="Int. J. Syst. Evol. Microbiol.">
        <title>Actinocatenispora comari sp. nov., an endophytic actinomycete isolated from aerial parts of Comarum salesowianum.</title>
        <authorList>
            <person name="Oyunbileg N."/>
            <person name="Iizaka Y."/>
            <person name="Hamada M."/>
            <person name="Davaapurev B.O."/>
            <person name="Fukumoto A."/>
            <person name="Tsetseg B."/>
            <person name="Kato F."/>
            <person name="Tamura T."/>
            <person name="Batkhuu J."/>
            <person name="Anzai Y."/>
        </authorList>
    </citation>
    <scope>NUCLEOTIDE SEQUENCE [LARGE SCALE GENOMIC DNA]</scope>
    <source>
        <strain evidence="3">NUM-2625</strain>
    </source>
</reference>
<dbReference type="PROSITE" id="PS51257">
    <property type="entry name" value="PROKAR_LIPOPROTEIN"/>
    <property type="match status" value="1"/>
</dbReference>
<evidence type="ECO:0000313" key="3">
    <source>
        <dbReference type="Proteomes" id="UP000614996"/>
    </source>
</evidence>
<name>A0A8J4EPK0_9ACTN</name>
<evidence type="ECO:0008006" key="4">
    <source>
        <dbReference type="Google" id="ProtNLM"/>
    </source>
</evidence>
<feature type="region of interest" description="Disordered" evidence="1">
    <location>
        <begin position="22"/>
        <end position="50"/>
    </location>
</feature>
<evidence type="ECO:0000256" key="1">
    <source>
        <dbReference type="SAM" id="MobiDB-lite"/>
    </source>
</evidence>
<dbReference type="AlphaFoldDB" id="A0A8J4EPK0"/>
<feature type="compositionally biased region" description="Polar residues" evidence="1">
    <location>
        <begin position="32"/>
        <end position="41"/>
    </location>
</feature>
<gene>
    <name evidence="2" type="ORF">NUM_70150</name>
</gene>
<comment type="caution">
    <text evidence="2">The sequence shown here is derived from an EMBL/GenBank/DDBJ whole genome shotgun (WGS) entry which is preliminary data.</text>
</comment>
<dbReference type="EMBL" id="BOPO01000150">
    <property type="protein sequence ID" value="GIL31761.1"/>
    <property type="molecule type" value="Genomic_DNA"/>
</dbReference>
<sequence length="76" mass="7732">MTSPRPGPRLIVALSTLAACESTPSAGHRQSGKSAASSPGTGRSGAFRGKTEIRYSGGVVRIRSVSCAIEKARSSA</sequence>
<protein>
    <recommendedName>
        <fullName evidence="4">Lipoprotein</fullName>
    </recommendedName>
</protein>